<comment type="caution">
    <text evidence="3">The sequence shown here is derived from an EMBL/GenBank/DDBJ whole genome shotgun (WGS) entry which is preliminary data.</text>
</comment>
<evidence type="ECO:0000256" key="1">
    <source>
        <dbReference type="ARBA" id="ARBA00022801"/>
    </source>
</evidence>
<dbReference type="Gene3D" id="3.40.50.1820">
    <property type="entry name" value="alpha/beta hydrolase"/>
    <property type="match status" value="1"/>
</dbReference>
<dbReference type="InterPro" id="IPR049492">
    <property type="entry name" value="BD-FAE-like_dom"/>
</dbReference>
<organism evidence="3 4">
    <name type="scientific">Sphingobacterium hungaricum</name>
    <dbReference type="NCBI Taxonomy" id="2082723"/>
    <lineage>
        <taxon>Bacteria</taxon>
        <taxon>Pseudomonadati</taxon>
        <taxon>Bacteroidota</taxon>
        <taxon>Sphingobacteriia</taxon>
        <taxon>Sphingobacteriales</taxon>
        <taxon>Sphingobacteriaceae</taxon>
        <taxon>Sphingobacterium</taxon>
    </lineage>
</organism>
<evidence type="ECO:0000259" key="2">
    <source>
        <dbReference type="Pfam" id="PF20434"/>
    </source>
</evidence>
<protein>
    <recommendedName>
        <fullName evidence="2">BD-FAE-like domain-containing protein</fullName>
    </recommendedName>
</protein>
<accession>A0A928UT86</accession>
<keyword evidence="1" id="KW-0378">Hydrolase</keyword>
<dbReference type="Proteomes" id="UP000616201">
    <property type="component" value="Unassembled WGS sequence"/>
</dbReference>
<evidence type="ECO:0000313" key="3">
    <source>
        <dbReference type="EMBL" id="MBE8712906.1"/>
    </source>
</evidence>
<dbReference type="InterPro" id="IPR050300">
    <property type="entry name" value="GDXG_lipolytic_enzyme"/>
</dbReference>
<keyword evidence="4" id="KW-1185">Reference proteome</keyword>
<gene>
    <name evidence="3" type="ORF">C4F49_04370</name>
</gene>
<dbReference type="GO" id="GO:0016787">
    <property type="term" value="F:hydrolase activity"/>
    <property type="evidence" value="ECO:0007669"/>
    <property type="project" value="UniProtKB-KW"/>
</dbReference>
<dbReference type="Pfam" id="PF20434">
    <property type="entry name" value="BD-FAE"/>
    <property type="match status" value="1"/>
</dbReference>
<dbReference type="InterPro" id="IPR029058">
    <property type="entry name" value="AB_hydrolase_fold"/>
</dbReference>
<dbReference type="PANTHER" id="PTHR48081">
    <property type="entry name" value="AB HYDROLASE SUPERFAMILY PROTEIN C4A8.06C"/>
    <property type="match status" value="1"/>
</dbReference>
<sequence length="278" mass="31461">MKIESLFFFFALFSSYFLHAQELVEKKIFNSPYGKDPRQIMDVFLPKDRDQNTPFVILIHGGAWTTASKENVREFQDSLFNHGICVVSINHRYASETIHYNELLSDVDLAYRYCASRSSDWKTRSTGFVMAGVSSGGHLALLYAYTSKNKIKAIVEFSAPTTFVDSSVIKYTERIGLKPVIEKIMGIPYSDDRPLDSAYFLISPTQQIKKIPTLIIHGQEDDVVQFVHAQTLADSLLSNGAIHKLVPIPNAGHDINKEKNDRDKIYGEAVAWIKKYGK</sequence>
<dbReference type="AlphaFoldDB" id="A0A928UT86"/>
<feature type="domain" description="BD-FAE-like" evidence="2">
    <location>
        <begin position="41"/>
        <end position="236"/>
    </location>
</feature>
<proteinExistence type="predicted"/>
<dbReference type="EMBL" id="PRDK01000003">
    <property type="protein sequence ID" value="MBE8712906.1"/>
    <property type="molecule type" value="Genomic_DNA"/>
</dbReference>
<dbReference type="RefSeq" id="WP_196935818.1">
    <property type="nucleotide sequence ID" value="NZ_MU158698.1"/>
</dbReference>
<name>A0A928UT86_9SPHI</name>
<evidence type="ECO:0000313" key="4">
    <source>
        <dbReference type="Proteomes" id="UP000616201"/>
    </source>
</evidence>
<dbReference type="SUPFAM" id="SSF53474">
    <property type="entry name" value="alpha/beta-Hydrolases"/>
    <property type="match status" value="1"/>
</dbReference>
<reference evidence="3" key="1">
    <citation type="submission" date="2018-02" db="EMBL/GenBank/DDBJ databases">
        <authorList>
            <person name="Vasarhelyi B.M."/>
            <person name="Deshmukh S."/>
            <person name="Balint B."/>
            <person name="Kukolya J."/>
        </authorList>
    </citation>
    <scope>NUCLEOTIDE SEQUENCE</scope>
    <source>
        <strain evidence="3">KB22</strain>
    </source>
</reference>